<keyword evidence="1 4" id="KW-0808">Transferase</keyword>
<evidence type="ECO:0000256" key="2">
    <source>
        <dbReference type="ARBA" id="ARBA00023315"/>
    </source>
</evidence>
<protein>
    <submittedName>
        <fullName evidence="4">GNAT family N-acetyltransferase</fullName>
        <ecNumber evidence="4">2.3.1.-</ecNumber>
    </submittedName>
</protein>
<keyword evidence="2 4" id="KW-0012">Acyltransferase</keyword>
<dbReference type="RefSeq" id="WP_353895707.1">
    <property type="nucleotide sequence ID" value="NZ_JBEVCJ010000007.1"/>
</dbReference>
<sequence length="151" mass="17215">MNIRKAIASDKNNVLKICERLSDFKTPSWRTCEEITSEDMKTLDSYFSCPKPNQHLFVAEEESTVVGILFLEQRTDFFNQNPLMHISIIAVARDKGGKGIGSKLLEYSEDLAKKLDIAQISLNVFSSNQLARKIYKSKGFNEDTIFMLKDI</sequence>
<accession>A0ABV2BT56</accession>
<dbReference type="PROSITE" id="PS51186">
    <property type="entry name" value="GNAT"/>
    <property type="match status" value="1"/>
</dbReference>
<dbReference type="EC" id="2.3.1.-" evidence="4"/>
<proteinExistence type="predicted"/>
<reference evidence="4 5" key="1">
    <citation type="submission" date="2024-06" db="EMBL/GenBank/DDBJ databases">
        <authorList>
            <person name="Li F."/>
        </authorList>
    </citation>
    <scope>NUCLEOTIDE SEQUENCE [LARGE SCALE GENOMIC DNA]</scope>
    <source>
        <strain evidence="4 5">GXAS 311</strain>
    </source>
</reference>
<dbReference type="GO" id="GO:0016746">
    <property type="term" value="F:acyltransferase activity"/>
    <property type="evidence" value="ECO:0007669"/>
    <property type="project" value="UniProtKB-KW"/>
</dbReference>
<keyword evidence="5" id="KW-1185">Reference proteome</keyword>
<dbReference type="SUPFAM" id="SSF55729">
    <property type="entry name" value="Acyl-CoA N-acyltransferases (Nat)"/>
    <property type="match status" value="1"/>
</dbReference>
<name>A0ABV2BT56_9GAMM</name>
<dbReference type="Proteomes" id="UP001548189">
    <property type="component" value="Unassembled WGS sequence"/>
</dbReference>
<dbReference type="PANTHER" id="PTHR43877">
    <property type="entry name" value="AMINOALKYLPHOSPHONATE N-ACETYLTRANSFERASE-RELATED-RELATED"/>
    <property type="match status" value="1"/>
</dbReference>
<dbReference type="InterPro" id="IPR000182">
    <property type="entry name" value="GNAT_dom"/>
</dbReference>
<dbReference type="InterPro" id="IPR050832">
    <property type="entry name" value="Bact_Acetyltransf"/>
</dbReference>
<evidence type="ECO:0000313" key="4">
    <source>
        <dbReference type="EMBL" id="MET1255121.1"/>
    </source>
</evidence>
<dbReference type="Pfam" id="PF00583">
    <property type="entry name" value="Acetyltransf_1"/>
    <property type="match status" value="1"/>
</dbReference>
<evidence type="ECO:0000259" key="3">
    <source>
        <dbReference type="PROSITE" id="PS51186"/>
    </source>
</evidence>
<feature type="domain" description="N-acetyltransferase" evidence="3">
    <location>
        <begin position="1"/>
        <end position="151"/>
    </location>
</feature>
<comment type="caution">
    <text evidence="4">The sequence shown here is derived from an EMBL/GenBank/DDBJ whole genome shotgun (WGS) entry which is preliminary data.</text>
</comment>
<dbReference type="Gene3D" id="3.40.630.30">
    <property type="match status" value="1"/>
</dbReference>
<dbReference type="CDD" id="cd04301">
    <property type="entry name" value="NAT_SF"/>
    <property type="match status" value="1"/>
</dbReference>
<dbReference type="PANTHER" id="PTHR43877:SF2">
    <property type="entry name" value="AMINOALKYLPHOSPHONATE N-ACETYLTRANSFERASE-RELATED"/>
    <property type="match status" value="1"/>
</dbReference>
<organism evidence="4 5">
    <name type="scientific">Aliikangiella maris</name>
    <dbReference type="NCBI Taxonomy" id="3162458"/>
    <lineage>
        <taxon>Bacteria</taxon>
        <taxon>Pseudomonadati</taxon>
        <taxon>Pseudomonadota</taxon>
        <taxon>Gammaproteobacteria</taxon>
        <taxon>Oceanospirillales</taxon>
        <taxon>Pleioneaceae</taxon>
        <taxon>Aliikangiella</taxon>
    </lineage>
</organism>
<evidence type="ECO:0000313" key="5">
    <source>
        <dbReference type="Proteomes" id="UP001548189"/>
    </source>
</evidence>
<dbReference type="InterPro" id="IPR016181">
    <property type="entry name" value="Acyl_CoA_acyltransferase"/>
</dbReference>
<dbReference type="EMBL" id="JBEVCJ010000007">
    <property type="protein sequence ID" value="MET1255121.1"/>
    <property type="molecule type" value="Genomic_DNA"/>
</dbReference>
<gene>
    <name evidence="4" type="ORF">ABVT43_08290</name>
</gene>
<evidence type="ECO:0000256" key="1">
    <source>
        <dbReference type="ARBA" id="ARBA00022679"/>
    </source>
</evidence>